<gene>
    <name evidence="2" type="ORF">KCX74_15150</name>
</gene>
<protein>
    <recommendedName>
        <fullName evidence="4">Stress protein</fullName>
    </recommendedName>
</protein>
<dbReference type="PROSITE" id="PS51257">
    <property type="entry name" value="PROKAR_LIPOPROTEIN"/>
    <property type="match status" value="1"/>
</dbReference>
<dbReference type="EMBL" id="JAGSOT010000052">
    <property type="protein sequence ID" value="MBR7797372.1"/>
    <property type="molecule type" value="Genomic_DNA"/>
</dbReference>
<evidence type="ECO:0000256" key="1">
    <source>
        <dbReference type="SAM" id="SignalP"/>
    </source>
</evidence>
<keyword evidence="3" id="KW-1185">Reference proteome</keyword>
<evidence type="ECO:0000313" key="3">
    <source>
        <dbReference type="Proteomes" id="UP000675284"/>
    </source>
</evidence>
<feature type="chain" id="PRO_5039653796" description="Stress protein" evidence="1">
    <location>
        <begin position="22"/>
        <end position="144"/>
    </location>
</feature>
<dbReference type="AlphaFoldDB" id="A0A941ICG3"/>
<accession>A0A941ICG3</accession>
<sequence length="144" mass="16103">MKKIIALLTLFITVVIISACGDEGESAEKLTTDDVIKAFQDAGLEAEEPKEMTKDDYGMAPMKADEGVRFFIPSLGEDSGGRILTYSDQADLEEMKEYYDSMGEESAMLFSWTMKKDNVLVQINGDLEEDKYNEYKEALNSIGK</sequence>
<feature type="signal peptide" evidence="1">
    <location>
        <begin position="1"/>
        <end position="21"/>
    </location>
</feature>
<proteinExistence type="predicted"/>
<keyword evidence="1" id="KW-0732">Signal</keyword>
<reference evidence="2" key="1">
    <citation type="submission" date="2021-04" db="EMBL/GenBank/DDBJ databases">
        <title>Isolation and polyphasic classification of algal microorganism.</title>
        <authorList>
            <person name="Wang S."/>
        </authorList>
    </citation>
    <scope>NUCLEOTIDE SEQUENCE</scope>
    <source>
        <strain evidence="2">720a</strain>
    </source>
</reference>
<dbReference type="RefSeq" id="WP_026682752.1">
    <property type="nucleotide sequence ID" value="NZ_BAAACY010000176.1"/>
</dbReference>
<organism evidence="2 3">
    <name type="scientific">Virgibacillus salarius</name>
    <dbReference type="NCBI Taxonomy" id="447199"/>
    <lineage>
        <taxon>Bacteria</taxon>
        <taxon>Bacillati</taxon>
        <taxon>Bacillota</taxon>
        <taxon>Bacilli</taxon>
        <taxon>Bacillales</taxon>
        <taxon>Bacillaceae</taxon>
        <taxon>Virgibacillus</taxon>
    </lineage>
</organism>
<comment type="caution">
    <text evidence="2">The sequence shown here is derived from an EMBL/GenBank/DDBJ whole genome shotgun (WGS) entry which is preliminary data.</text>
</comment>
<dbReference type="Proteomes" id="UP000675284">
    <property type="component" value="Unassembled WGS sequence"/>
</dbReference>
<evidence type="ECO:0000313" key="2">
    <source>
        <dbReference type="EMBL" id="MBR7797372.1"/>
    </source>
</evidence>
<name>A0A941ICG3_9BACI</name>
<evidence type="ECO:0008006" key="4">
    <source>
        <dbReference type="Google" id="ProtNLM"/>
    </source>
</evidence>